<keyword evidence="6 7" id="KW-0472">Membrane</keyword>
<evidence type="ECO:0000256" key="6">
    <source>
        <dbReference type="ARBA" id="ARBA00023136"/>
    </source>
</evidence>
<sequence>MNSSMFVGLNLRSRELLPGFIVSVVVAAAASFLSEHYGAPVMLFALLLGMGLNFLAADSKCKAGIEFTARTVLRIGIALLGMRITLGQITALGWQPIALVITLVVVTISVSVVAAKMLGFQRLFGMLTGGATAICGASAALALSAAFPNHPQKEKATLFTVIGVSALSTLAMIVYPMIANWLELSPQAAGVFLGATIHDVAQVVGAGYSMSTETGDTATVVKLMRVAMLLPVIVCAAMITRMQGADSTGQRPPLLPWFAVGFLLLACINSTGWVPVVVQGGLNELSRWCLVIAISALGMKTQLKELASVGIKPILLMVGESVFLVLLVLTLMHWWF</sequence>
<reference evidence="8 9" key="1">
    <citation type="submission" date="2017-04" db="EMBL/GenBank/DDBJ databases">
        <title>High diversity of culturable Acinetobacter species in natural soil and water ecosystems.</title>
        <authorList>
            <person name="Nemec A."/>
            <person name="Radolfova-Krizova L."/>
        </authorList>
    </citation>
    <scope>NUCLEOTIDE SEQUENCE [LARGE SCALE GENOMIC DNA]</scope>
    <source>
        <strain evidence="8 9">ANC 4999</strain>
    </source>
</reference>
<dbReference type="AlphaFoldDB" id="A0A1Y3CCW8"/>
<feature type="transmembrane region" description="Helical" evidence="7">
    <location>
        <begin position="39"/>
        <end position="59"/>
    </location>
</feature>
<evidence type="ECO:0000256" key="4">
    <source>
        <dbReference type="ARBA" id="ARBA00022692"/>
    </source>
</evidence>
<keyword evidence="4 7" id="KW-0812">Transmembrane</keyword>
<feature type="transmembrane region" description="Helical" evidence="7">
    <location>
        <begin position="159"/>
        <end position="178"/>
    </location>
</feature>
<feature type="transmembrane region" description="Helical" evidence="7">
    <location>
        <begin position="97"/>
        <end position="115"/>
    </location>
</feature>
<keyword evidence="3" id="KW-1003">Cell membrane</keyword>
<feature type="transmembrane region" description="Helical" evidence="7">
    <location>
        <begin position="190"/>
        <end position="211"/>
    </location>
</feature>
<evidence type="ECO:0000256" key="3">
    <source>
        <dbReference type="ARBA" id="ARBA00022475"/>
    </source>
</evidence>
<dbReference type="GO" id="GO:0005886">
    <property type="term" value="C:plasma membrane"/>
    <property type="evidence" value="ECO:0007669"/>
    <property type="project" value="UniProtKB-SubCell"/>
</dbReference>
<organism evidence="8 9">
    <name type="scientific">Acinetobacter silvestris</name>
    <dbReference type="NCBI Taxonomy" id="1977882"/>
    <lineage>
        <taxon>Bacteria</taxon>
        <taxon>Pseudomonadati</taxon>
        <taxon>Pseudomonadota</taxon>
        <taxon>Gammaproteobacteria</taxon>
        <taxon>Moraxellales</taxon>
        <taxon>Moraxellaceae</taxon>
        <taxon>Acinetobacter</taxon>
    </lineage>
</organism>
<feature type="transmembrane region" description="Helical" evidence="7">
    <location>
        <begin position="16"/>
        <end position="33"/>
    </location>
</feature>
<gene>
    <name evidence="8" type="ORF">B9T28_11740</name>
</gene>
<dbReference type="Pfam" id="PF03601">
    <property type="entry name" value="Cons_hypoth698"/>
    <property type="match status" value="1"/>
</dbReference>
<dbReference type="Proteomes" id="UP000242765">
    <property type="component" value="Unassembled WGS sequence"/>
</dbReference>
<feature type="transmembrane region" description="Helical" evidence="7">
    <location>
        <begin position="315"/>
        <end position="335"/>
    </location>
</feature>
<evidence type="ECO:0008006" key="10">
    <source>
        <dbReference type="Google" id="ProtNLM"/>
    </source>
</evidence>
<keyword evidence="9" id="KW-1185">Reference proteome</keyword>
<evidence type="ECO:0000256" key="2">
    <source>
        <dbReference type="ARBA" id="ARBA00007977"/>
    </source>
</evidence>
<dbReference type="PANTHER" id="PTHR30106">
    <property type="entry name" value="INNER MEMBRANE PROTEIN YEIH-RELATED"/>
    <property type="match status" value="1"/>
</dbReference>
<dbReference type="EMBL" id="NEGB01000007">
    <property type="protein sequence ID" value="OTG64196.1"/>
    <property type="molecule type" value="Genomic_DNA"/>
</dbReference>
<feature type="transmembrane region" description="Helical" evidence="7">
    <location>
        <begin position="223"/>
        <end position="242"/>
    </location>
</feature>
<comment type="similarity">
    <text evidence="2">Belongs to the UPF0324 family.</text>
</comment>
<name>A0A1Y3CCW8_9GAMM</name>
<comment type="subcellular location">
    <subcellularLocation>
        <location evidence="1">Cell membrane</location>
        <topology evidence="1">Multi-pass membrane protein</topology>
    </subcellularLocation>
</comment>
<dbReference type="RefSeq" id="WP_086204178.1">
    <property type="nucleotide sequence ID" value="NZ_NEGB01000007.1"/>
</dbReference>
<evidence type="ECO:0000313" key="8">
    <source>
        <dbReference type="EMBL" id="OTG64196.1"/>
    </source>
</evidence>
<dbReference type="InterPro" id="IPR018383">
    <property type="entry name" value="UPF0324_pro"/>
</dbReference>
<dbReference type="STRING" id="1977882.B9T28_11740"/>
<evidence type="ECO:0000256" key="1">
    <source>
        <dbReference type="ARBA" id="ARBA00004651"/>
    </source>
</evidence>
<feature type="transmembrane region" description="Helical" evidence="7">
    <location>
        <begin position="127"/>
        <end position="147"/>
    </location>
</feature>
<keyword evidence="5 7" id="KW-1133">Transmembrane helix</keyword>
<dbReference type="OrthoDB" id="9805703at2"/>
<evidence type="ECO:0000313" key="9">
    <source>
        <dbReference type="Proteomes" id="UP000242765"/>
    </source>
</evidence>
<feature type="transmembrane region" description="Helical" evidence="7">
    <location>
        <begin position="254"/>
        <end position="273"/>
    </location>
</feature>
<comment type="caution">
    <text evidence="8">The sequence shown here is derived from an EMBL/GenBank/DDBJ whole genome shotgun (WGS) entry which is preliminary data.</text>
</comment>
<evidence type="ECO:0000256" key="7">
    <source>
        <dbReference type="SAM" id="Phobius"/>
    </source>
</evidence>
<accession>A0A1Y3CCW8</accession>
<proteinExistence type="inferred from homology"/>
<evidence type="ECO:0000256" key="5">
    <source>
        <dbReference type="ARBA" id="ARBA00022989"/>
    </source>
</evidence>
<protein>
    <recommendedName>
        <fullName evidence="10">Sulfate exporter family transporter</fullName>
    </recommendedName>
</protein>
<dbReference type="PANTHER" id="PTHR30106:SF2">
    <property type="entry name" value="UPF0324 INNER MEMBRANE PROTEIN YEIH"/>
    <property type="match status" value="1"/>
</dbReference>